<dbReference type="SUPFAM" id="SSF56112">
    <property type="entry name" value="Protein kinase-like (PK-like)"/>
    <property type="match status" value="1"/>
</dbReference>
<name>A0A9P6L7T0_9AGAM</name>
<feature type="region of interest" description="Disordered" evidence="9">
    <location>
        <begin position="476"/>
        <end position="496"/>
    </location>
</feature>
<dbReference type="InterPro" id="IPR045270">
    <property type="entry name" value="STKc_AGC"/>
</dbReference>
<evidence type="ECO:0000256" key="1">
    <source>
        <dbReference type="ARBA" id="ARBA00012444"/>
    </source>
</evidence>
<dbReference type="PROSITE" id="PS00108">
    <property type="entry name" value="PROTEIN_KINASE_ST"/>
    <property type="match status" value="1"/>
</dbReference>
<gene>
    <name evidence="11" type="ORF">BJ322DRAFT_697254</name>
</gene>
<evidence type="ECO:0000256" key="9">
    <source>
        <dbReference type="SAM" id="MobiDB-lite"/>
    </source>
</evidence>
<evidence type="ECO:0000256" key="8">
    <source>
        <dbReference type="ARBA" id="ARBA00047454"/>
    </source>
</evidence>
<dbReference type="EMBL" id="WIUZ02000005">
    <property type="protein sequence ID" value="KAF9787033.1"/>
    <property type="molecule type" value="Genomic_DNA"/>
</dbReference>
<evidence type="ECO:0000256" key="3">
    <source>
        <dbReference type="ARBA" id="ARBA00022679"/>
    </source>
</evidence>
<proteinExistence type="predicted"/>
<dbReference type="AlphaFoldDB" id="A0A9P6L7T0"/>
<dbReference type="EC" id="2.7.11.11" evidence="1"/>
<comment type="catalytic activity">
    <reaction evidence="7">
        <text>L-threonyl-[protein] + ATP = O-phospho-L-threonyl-[protein] + ADP + H(+)</text>
        <dbReference type="Rhea" id="RHEA:46608"/>
        <dbReference type="Rhea" id="RHEA-COMP:11060"/>
        <dbReference type="Rhea" id="RHEA-COMP:11605"/>
        <dbReference type="ChEBI" id="CHEBI:15378"/>
        <dbReference type="ChEBI" id="CHEBI:30013"/>
        <dbReference type="ChEBI" id="CHEBI:30616"/>
        <dbReference type="ChEBI" id="CHEBI:61977"/>
        <dbReference type="ChEBI" id="CHEBI:456216"/>
        <dbReference type="EC" id="2.7.11.11"/>
    </reaction>
</comment>
<protein>
    <recommendedName>
        <fullName evidence="1">cAMP-dependent protein kinase</fullName>
        <ecNumber evidence="1">2.7.11.11</ecNumber>
    </recommendedName>
</protein>
<dbReference type="InterPro" id="IPR011009">
    <property type="entry name" value="Kinase-like_dom_sf"/>
</dbReference>
<keyword evidence="6" id="KW-0067">ATP-binding</keyword>
<comment type="catalytic activity">
    <reaction evidence="8">
        <text>L-seryl-[protein] + ATP = O-phospho-L-seryl-[protein] + ADP + H(+)</text>
        <dbReference type="Rhea" id="RHEA:17989"/>
        <dbReference type="Rhea" id="RHEA-COMP:9863"/>
        <dbReference type="Rhea" id="RHEA-COMP:11604"/>
        <dbReference type="ChEBI" id="CHEBI:15378"/>
        <dbReference type="ChEBI" id="CHEBI:29999"/>
        <dbReference type="ChEBI" id="CHEBI:30616"/>
        <dbReference type="ChEBI" id="CHEBI:83421"/>
        <dbReference type="ChEBI" id="CHEBI:456216"/>
        <dbReference type="EC" id="2.7.11.11"/>
    </reaction>
</comment>
<dbReference type="Gene3D" id="3.30.200.20">
    <property type="entry name" value="Phosphorylase Kinase, domain 1"/>
    <property type="match status" value="1"/>
</dbReference>
<dbReference type="CDD" id="cd05123">
    <property type="entry name" value="STKc_AGC"/>
    <property type="match status" value="1"/>
</dbReference>
<dbReference type="GO" id="GO:0004691">
    <property type="term" value="F:cAMP-dependent protein kinase activity"/>
    <property type="evidence" value="ECO:0007669"/>
    <property type="project" value="UniProtKB-EC"/>
</dbReference>
<dbReference type="Gene3D" id="1.10.510.10">
    <property type="entry name" value="Transferase(Phosphotransferase) domain 1"/>
    <property type="match status" value="1"/>
</dbReference>
<comment type="caution">
    <text evidence="11">The sequence shown here is derived from an EMBL/GenBank/DDBJ whole genome shotgun (WGS) entry which is preliminary data.</text>
</comment>
<reference evidence="11" key="1">
    <citation type="journal article" date="2020" name="Nat. Commun.">
        <title>Large-scale genome sequencing of mycorrhizal fungi provides insights into the early evolution of symbiotic traits.</title>
        <authorList>
            <person name="Miyauchi S."/>
            <person name="Kiss E."/>
            <person name="Kuo A."/>
            <person name="Drula E."/>
            <person name="Kohler A."/>
            <person name="Sanchez-Garcia M."/>
            <person name="Morin E."/>
            <person name="Andreopoulos B."/>
            <person name="Barry K.W."/>
            <person name="Bonito G."/>
            <person name="Buee M."/>
            <person name="Carver A."/>
            <person name="Chen C."/>
            <person name="Cichocki N."/>
            <person name="Clum A."/>
            <person name="Culley D."/>
            <person name="Crous P.W."/>
            <person name="Fauchery L."/>
            <person name="Girlanda M."/>
            <person name="Hayes R.D."/>
            <person name="Keri Z."/>
            <person name="LaButti K."/>
            <person name="Lipzen A."/>
            <person name="Lombard V."/>
            <person name="Magnuson J."/>
            <person name="Maillard F."/>
            <person name="Murat C."/>
            <person name="Nolan M."/>
            <person name="Ohm R.A."/>
            <person name="Pangilinan J."/>
            <person name="Pereira M.F."/>
            <person name="Perotto S."/>
            <person name="Peter M."/>
            <person name="Pfister S."/>
            <person name="Riley R."/>
            <person name="Sitrit Y."/>
            <person name="Stielow J.B."/>
            <person name="Szollosi G."/>
            <person name="Zifcakova L."/>
            <person name="Stursova M."/>
            <person name="Spatafora J.W."/>
            <person name="Tedersoo L."/>
            <person name="Vaario L.M."/>
            <person name="Yamada A."/>
            <person name="Yan M."/>
            <person name="Wang P."/>
            <person name="Xu J."/>
            <person name="Bruns T."/>
            <person name="Baldrian P."/>
            <person name="Vilgalys R."/>
            <person name="Dunand C."/>
            <person name="Henrissat B."/>
            <person name="Grigoriev I.V."/>
            <person name="Hibbett D."/>
            <person name="Nagy L.G."/>
            <person name="Martin F.M."/>
        </authorList>
    </citation>
    <scope>NUCLEOTIDE SEQUENCE</scope>
    <source>
        <strain evidence="11">UH-Tt-Lm1</strain>
    </source>
</reference>
<evidence type="ECO:0000256" key="5">
    <source>
        <dbReference type="ARBA" id="ARBA00022777"/>
    </source>
</evidence>
<dbReference type="SMART" id="SM00220">
    <property type="entry name" value="S_TKc"/>
    <property type="match status" value="1"/>
</dbReference>
<evidence type="ECO:0000256" key="7">
    <source>
        <dbReference type="ARBA" id="ARBA00047292"/>
    </source>
</evidence>
<keyword evidence="3" id="KW-0808">Transferase</keyword>
<dbReference type="Proteomes" id="UP000736335">
    <property type="component" value="Unassembled WGS sequence"/>
</dbReference>
<evidence type="ECO:0000256" key="6">
    <source>
        <dbReference type="ARBA" id="ARBA00022840"/>
    </source>
</evidence>
<evidence type="ECO:0000259" key="10">
    <source>
        <dbReference type="PROSITE" id="PS50011"/>
    </source>
</evidence>
<keyword evidence="5 11" id="KW-0418">Kinase</keyword>
<keyword evidence="4" id="KW-0547">Nucleotide-binding</keyword>
<dbReference type="InterPro" id="IPR008271">
    <property type="entry name" value="Ser/Thr_kinase_AS"/>
</dbReference>
<dbReference type="PANTHER" id="PTHR24353">
    <property type="entry name" value="CYCLIC NUCLEOTIDE-DEPENDENT PROTEIN KINASE"/>
    <property type="match status" value="1"/>
</dbReference>
<reference evidence="11" key="2">
    <citation type="submission" date="2020-11" db="EMBL/GenBank/DDBJ databases">
        <authorList>
            <consortium name="DOE Joint Genome Institute"/>
            <person name="Kuo A."/>
            <person name="Miyauchi S."/>
            <person name="Kiss E."/>
            <person name="Drula E."/>
            <person name="Kohler A."/>
            <person name="Sanchez-Garcia M."/>
            <person name="Andreopoulos B."/>
            <person name="Barry K.W."/>
            <person name="Bonito G."/>
            <person name="Buee M."/>
            <person name="Carver A."/>
            <person name="Chen C."/>
            <person name="Cichocki N."/>
            <person name="Clum A."/>
            <person name="Culley D."/>
            <person name="Crous P.W."/>
            <person name="Fauchery L."/>
            <person name="Girlanda M."/>
            <person name="Hayes R."/>
            <person name="Keri Z."/>
            <person name="Labutti K."/>
            <person name="Lipzen A."/>
            <person name="Lombard V."/>
            <person name="Magnuson J."/>
            <person name="Maillard F."/>
            <person name="Morin E."/>
            <person name="Murat C."/>
            <person name="Nolan M."/>
            <person name="Ohm R."/>
            <person name="Pangilinan J."/>
            <person name="Pereira M."/>
            <person name="Perotto S."/>
            <person name="Peter M."/>
            <person name="Riley R."/>
            <person name="Sitrit Y."/>
            <person name="Stielow B."/>
            <person name="Szollosi G."/>
            <person name="Zifcakova L."/>
            <person name="Stursova M."/>
            <person name="Spatafora J.W."/>
            <person name="Tedersoo L."/>
            <person name="Vaario L.-M."/>
            <person name="Yamada A."/>
            <person name="Yan M."/>
            <person name="Wang P."/>
            <person name="Xu J."/>
            <person name="Bruns T."/>
            <person name="Baldrian P."/>
            <person name="Vilgalys R."/>
            <person name="Henrissat B."/>
            <person name="Grigoriev I.V."/>
            <person name="Hibbett D."/>
            <person name="Nagy L.G."/>
            <person name="Martin F.M."/>
        </authorList>
    </citation>
    <scope>NUCLEOTIDE SEQUENCE</scope>
    <source>
        <strain evidence="11">UH-Tt-Lm1</strain>
    </source>
</reference>
<evidence type="ECO:0000313" key="12">
    <source>
        <dbReference type="Proteomes" id="UP000736335"/>
    </source>
</evidence>
<accession>A0A9P6L7T0</accession>
<keyword evidence="12" id="KW-1185">Reference proteome</keyword>
<keyword evidence="2" id="KW-0723">Serine/threonine-protein kinase</keyword>
<feature type="domain" description="Protein kinase" evidence="10">
    <location>
        <begin position="92"/>
        <end position="360"/>
    </location>
</feature>
<dbReference type="InterPro" id="IPR000719">
    <property type="entry name" value="Prot_kinase_dom"/>
</dbReference>
<dbReference type="PROSITE" id="PS50011">
    <property type="entry name" value="PROTEIN_KINASE_DOM"/>
    <property type="match status" value="1"/>
</dbReference>
<feature type="region of interest" description="Disordered" evidence="9">
    <location>
        <begin position="552"/>
        <end position="573"/>
    </location>
</feature>
<dbReference type="GO" id="GO:0005524">
    <property type="term" value="F:ATP binding"/>
    <property type="evidence" value="ECO:0007669"/>
    <property type="project" value="UniProtKB-KW"/>
</dbReference>
<feature type="compositionally biased region" description="Basic residues" evidence="9">
    <location>
        <begin position="564"/>
        <end position="573"/>
    </location>
</feature>
<feature type="compositionally biased region" description="Polar residues" evidence="9">
    <location>
        <begin position="478"/>
        <end position="492"/>
    </location>
</feature>
<feature type="region of interest" description="Disordered" evidence="9">
    <location>
        <begin position="662"/>
        <end position="718"/>
    </location>
</feature>
<evidence type="ECO:0000256" key="2">
    <source>
        <dbReference type="ARBA" id="ARBA00022527"/>
    </source>
</evidence>
<dbReference type="OrthoDB" id="68483at2759"/>
<sequence>MNKPLAVSMSSNVSTFDSAVLLSMPSHKENCDPFLVKSPQPPPCGDHVVTMKISPSSSYDIEVTPGTGDEIEEIMVLSKKALPHISTLHDVFHLIAPLGSGVAADIFLAARHDDPQNRLFAIKRMRKSIVLSDDFAHDPLSEQLALKTVTLLNCPFLPTLYASFTDQRFLYLVTDFCARGDLLTYLMRDGAFDPDATLFYAAELVLAIDYLHQAGIVHRDLKPENVLIDISGHLVVTDFGCAKLIQPGASRWIETSFCGTKEYLAPEMALEWAHDFSVDIWGFGILVYLLAFAQHPFMSSEGESDDSTTIRRKILLSPTMPPRDSLDHDGSPLANLIAQCLERNAGLRPKTSDIKKHTYFSTLDWQSLASRQIPVPPSRILDSSNVFTPSGSIESFSSQPSQDFPDTITDSTSHSLGNLDLASFSFRWDLGLDCEDEDGSVSDYGTVMHTGETDLPAPLTTATCLSAVEEITEGGLTDSVTPSTTNQLSLSVPPSDKELGLLSPRLPKDLKVKKDGKSVLGRLRSASNRLVPRLPIPCAALASTHPVVKVQANPSEKTSEGLHSRPKNKLRKKTRPSIAITLAVDPVSSFSLAQPLARSLEGLQAGANLVSVSPVAGFSSARSFFSFELPPVFSKARFKALQRSKHRPSNEVGVIDNTSAANRPHVESAGSSTREFGGRISQEGSGERADIGVGGFPTPIRSVGGSDPRTDMEKSSTLRRSRLTSWERSLGLMVRSLFAGAWGS</sequence>
<organism evidence="11 12">
    <name type="scientific">Thelephora terrestris</name>
    <dbReference type="NCBI Taxonomy" id="56493"/>
    <lineage>
        <taxon>Eukaryota</taxon>
        <taxon>Fungi</taxon>
        <taxon>Dikarya</taxon>
        <taxon>Basidiomycota</taxon>
        <taxon>Agaricomycotina</taxon>
        <taxon>Agaricomycetes</taxon>
        <taxon>Thelephorales</taxon>
        <taxon>Thelephoraceae</taxon>
        <taxon>Thelephora</taxon>
    </lineage>
</organism>
<evidence type="ECO:0000313" key="11">
    <source>
        <dbReference type="EMBL" id="KAF9787033.1"/>
    </source>
</evidence>
<evidence type="ECO:0000256" key="4">
    <source>
        <dbReference type="ARBA" id="ARBA00022741"/>
    </source>
</evidence>
<dbReference type="Pfam" id="PF00069">
    <property type="entry name" value="Pkinase"/>
    <property type="match status" value="1"/>
</dbReference>